<dbReference type="OrthoDB" id="263957at2759"/>
<dbReference type="InParanoid" id="A0A151Z8L9"/>
<evidence type="ECO:0000256" key="11">
    <source>
        <dbReference type="ARBA" id="ARBA00032555"/>
    </source>
</evidence>
<dbReference type="InterPro" id="IPR020846">
    <property type="entry name" value="MFS_dom"/>
</dbReference>
<keyword evidence="9 12" id="KW-0472">Membrane</keyword>
<evidence type="ECO:0000256" key="5">
    <source>
        <dbReference type="ARBA" id="ARBA00022475"/>
    </source>
</evidence>
<evidence type="ECO:0000256" key="9">
    <source>
        <dbReference type="ARBA" id="ARBA00023136"/>
    </source>
</evidence>
<keyword evidence="4" id="KW-0813">Transport</keyword>
<evidence type="ECO:0000256" key="3">
    <source>
        <dbReference type="ARBA" id="ARBA00021242"/>
    </source>
</evidence>
<keyword evidence="15" id="KW-1185">Reference proteome</keyword>
<evidence type="ECO:0000313" key="15">
    <source>
        <dbReference type="Proteomes" id="UP000076078"/>
    </source>
</evidence>
<keyword evidence="6 12" id="KW-0812">Transmembrane</keyword>
<feature type="transmembrane region" description="Helical" evidence="12">
    <location>
        <begin position="148"/>
        <end position="167"/>
    </location>
</feature>
<dbReference type="Proteomes" id="UP000076078">
    <property type="component" value="Unassembled WGS sequence"/>
</dbReference>
<evidence type="ECO:0000256" key="12">
    <source>
        <dbReference type="SAM" id="Phobius"/>
    </source>
</evidence>
<feature type="transmembrane region" description="Helical" evidence="12">
    <location>
        <begin position="361"/>
        <end position="380"/>
    </location>
</feature>
<gene>
    <name evidence="14" type="ORF">DLAC_08912</name>
</gene>
<dbReference type="EMBL" id="LODT01000037">
    <property type="protein sequence ID" value="KYQ90310.1"/>
    <property type="molecule type" value="Genomic_DNA"/>
</dbReference>
<evidence type="ECO:0000256" key="2">
    <source>
        <dbReference type="ARBA" id="ARBA00004651"/>
    </source>
</evidence>
<dbReference type="CDD" id="cd17487">
    <property type="entry name" value="MFS_MFSD5_like"/>
    <property type="match status" value="1"/>
</dbReference>
<evidence type="ECO:0000313" key="14">
    <source>
        <dbReference type="EMBL" id="KYQ90310.1"/>
    </source>
</evidence>
<dbReference type="STRING" id="361077.A0A151Z8L9"/>
<evidence type="ECO:0000256" key="8">
    <source>
        <dbReference type="ARBA" id="ARBA00023065"/>
    </source>
</evidence>
<evidence type="ECO:0000259" key="13">
    <source>
        <dbReference type="PROSITE" id="PS50850"/>
    </source>
</evidence>
<dbReference type="PROSITE" id="PS50850">
    <property type="entry name" value="MFS"/>
    <property type="match status" value="1"/>
</dbReference>
<feature type="transmembrane region" description="Helical" evidence="12">
    <location>
        <begin position="79"/>
        <end position="101"/>
    </location>
</feature>
<proteinExistence type="predicted"/>
<dbReference type="InterPro" id="IPR008509">
    <property type="entry name" value="MOT2/MFSD5"/>
</dbReference>
<dbReference type="AlphaFoldDB" id="A0A151Z8L9"/>
<dbReference type="GO" id="GO:0006811">
    <property type="term" value="P:monoatomic ion transport"/>
    <property type="evidence" value="ECO:0007669"/>
    <property type="project" value="UniProtKB-KW"/>
</dbReference>
<dbReference type="InterPro" id="IPR005829">
    <property type="entry name" value="Sugar_transporter_CS"/>
</dbReference>
<dbReference type="InterPro" id="IPR036259">
    <property type="entry name" value="MFS_trans_sf"/>
</dbReference>
<dbReference type="Gene3D" id="1.20.1250.20">
    <property type="entry name" value="MFS general substrate transporter like domains"/>
    <property type="match status" value="1"/>
</dbReference>
<feature type="transmembrane region" description="Helical" evidence="12">
    <location>
        <begin position="25"/>
        <end position="47"/>
    </location>
</feature>
<feature type="transmembrane region" description="Helical" evidence="12">
    <location>
        <begin position="299"/>
        <end position="317"/>
    </location>
</feature>
<accession>A0A151Z8L9</accession>
<dbReference type="Pfam" id="PF05631">
    <property type="entry name" value="MFS_5"/>
    <property type="match status" value="1"/>
</dbReference>
<dbReference type="GO" id="GO:0005886">
    <property type="term" value="C:plasma membrane"/>
    <property type="evidence" value="ECO:0007669"/>
    <property type="project" value="UniProtKB-SubCell"/>
</dbReference>
<dbReference type="PANTHER" id="PTHR23516">
    <property type="entry name" value="SAM (S-ADENOSYL METHIONINE) TRANSPORTER"/>
    <property type="match status" value="1"/>
</dbReference>
<dbReference type="PROSITE" id="PS00216">
    <property type="entry name" value="SUGAR_TRANSPORT_1"/>
    <property type="match status" value="1"/>
</dbReference>
<feature type="transmembrane region" description="Helical" evidence="12">
    <location>
        <begin position="198"/>
        <end position="219"/>
    </location>
</feature>
<evidence type="ECO:0000256" key="1">
    <source>
        <dbReference type="ARBA" id="ARBA00003019"/>
    </source>
</evidence>
<reference evidence="14 15" key="1">
    <citation type="submission" date="2015-12" db="EMBL/GenBank/DDBJ databases">
        <title>Dictyostelia acquired genes for synthesis and detection of signals that induce cell-type specialization by lateral gene transfer from prokaryotes.</title>
        <authorList>
            <person name="Gloeckner G."/>
            <person name="Schaap P."/>
        </authorList>
    </citation>
    <scope>NUCLEOTIDE SEQUENCE [LARGE SCALE GENOMIC DNA]</scope>
    <source>
        <strain evidence="14 15">TK</strain>
    </source>
</reference>
<dbReference type="PANTHER" id="PTHR23516:SF1">
    <property type="entry name" value="MOLYBDATE-ANION TRANSPORTER"/>
    <property type="match status" value="1"/>
</dbReference>
<dbReference type="OMA" id="MNTWPEN"/>
<keyword evidence="7 12" id="KW-1133">Transmembrane helix</keyword>
<evidence type="ECO:0000256" key="7">
    <source>
        <dbReference type="ARBA" id="ARBA00022989"/>
    </source>
</evidence>
<feature type="transmembrane region" description="Helical" evidence="12">
    <location>
        <begin position="239"/>
        <end position="263"/>
    </location>
</feature>
<dbReference type="FunCoup" id="A0A151Z8L9">
    <property type="interactions" value="73"/>
</dbReference>
<keyword evidence="5" id="KW-1003">Cell membrane</keyword>
<comment type="caution">
    <text evidence="14">The sequence shown here is derived from an EMBL/GenBank/DDBJ whole genome shotgun (WGS) entry which is preliminary data.</text>
</comment>
<feature type="transmembrane region" description="Helical" evidence="12">
    <location>
        <begin position="337"/>
        <end position="355"/>
    </location>
</feature>
<evidence type="ECO:0000256" key="10">
    <source>
        <dbReference type="ARBA" id="ARBA00030646"/>
    </source>
</evidence>
<feature type="transmembrane region" description="Helical" evidence="12">
    <location>
        <begin position="275"/>
        <end position="293"/>
    </location>
</feature>
<feature type="transmembrane region" description="Helical" evidence="12">
    <location>
        <begin position="113"/>
        <end position="136"/>
    </location>
</feature>
<feature type="transmembrane region" description="Helical" evidence="12">
    <location>
        <begin position="54"/>
        <end position="73"/>
    </location>
</feature>
<feature type="domain" description="Major facilitator superfamily (MFS) profile" evidence="13">
    <location>
        <begin position="1"/>
        <end position="384"/>
    </location>
</feature>
<evidence type="ECO:0000256" key="6">
    <source>
        <dbReference type="ARBA" id="ARBA00022692"/>
    </source>
</evidence>
<evidence type="ECO:0000256" key="4">
    <source>
        <dbReference type="ARBA" id="ARBA00022448"/>
    </source>
</evidence>
<dbReference type="SUPFAM" id="SSF103473">
    <property type="entry name" value="MFS general substrate transporter"/>
    <property type="match status" value="1"/>
</dbReference>
<name>A0A151Z8L9_TIELA</name>
<sequence>MTADWLQGPYVYALYESYGFDKHQIAILFIIGFFSSMVFGAIVGPIADRYGRKLMIVLFGFLYAGSCLTKLYNNFGILVLGRLLGGISTSLLFSVFEAWMISEHSARGFPSDLLSNTFYLSTLFNGLVAIGSGLWASESANRWGYVSPFMWSALLLILVSVIVYYTWNENYIDSSQRSSLLDGYKESFNFLKNDEKTILLGLIQTLFEASMYIFVFMWTPSLIESLQAIDPTSSNIISSLPFGLIFASFMVCVMIGSSIFNIITSKSKDIQSHKSILLSLLIVSSLCFLMPSLSNNPLVLYSSFIIFEVCCGLYYPCVGTLRGPFIPESYRATIMNYFRVPLNLLVVLILTNVSSISTQNIFLLCSFWLALGVLLQYRFIEKTKSISKLN</sequence>
<dbReference type="GO" id="GO:0015098">
    <property type="term" value="F:molybdate ion transmembrane transporter activity"/>
    <property type="evidence" value="ECO:0007669"/>
    <property type="project" value="InterPro"/>
</dbReference>
<protein>
    <recommendedName>
        <fullName evidence="3">Molybdate-anion transporter</fullName>
    </recommendedName>
    <alternativeName>
        <fullName evidence="10">Major facilitator superfamily domain-containing protein 5</fullName>
    </alternativeName>
    <alternativeName>
        <fullName evidence="11">Molybdate transporter 2 homolog</fullName>
    </alternativeName>
</protein>
<comment type="subcellular location">
    <subcellularLocation>
        <location evidence="2">Cell membrane</location>
        <topology evidence="2">Multi-pass membrane protein</topology>
    </subcellularLocation>
</comment>
<organism evidence="14 15">
    <name type="scientific">Tieghemostelium lacteum</name>
    <name type="common">Slime mold</name>
    <name type="synonym">Dictyostelium lacteum</name>
    <dbReference type="NCBI Taxonomy" id="361077"/>
    <lineage>
        <taxon>Eukaryota</taxon>
        <taxon>Amoebozoa</taxon>
        <taxon>Evosea</taxon>
        <taxon>Eumycetozoa</taxon>
        <taxon>Dictyostelia</taxon>
        <taxon>Dictyosteliales</taxon>
        <taxon>Raperosteliaceae</taxon>
        <taxon>Tieghemostelium</taxon>
    </lineage>
</organism>
<keyword evidence="8" id="KW-0406">Ion transport</keyword>
<comment type="function">
    <text evidence="1">Mediates high-affinity intracellular uptake of the rare oligo-element molybdenum.</text>
</comment>